<sequence>IKDRKIQGLELYIKKDDKSTPLELLVPVIYEEKFNKPGSLEDLIRAFKIPDQLPKDNMEEDSIKKE</sequence>
<evidence type="ECO:0000313" key="1">
    <source>
        <dbReference type="EMBL" id="GAG88284.1"/>
    </source>
</evidence>
<accession>X1AYH7</accession>
<comment type="caution">
    <text evidence="1">The sequence shown here is derived from an EMBL/GenBank/DDBJ whole genome shotgun (WGS) entry which is preliminary data.</text>
</comment>
<organism evidence="1">
    <name type="scientific">marine sediment metagenome</name>
    <dbReference type="NCBI Taxonomy" id="412755"/>
    <lineage>
        <taxon>unclassified sequences</taxon>
        <taxon>metagenomes</taxon>
        <taxon>ecological metagenomes</taxon>
    </lineage>
</organism>
<name>X1AYH7_9ZZZZ</name>
<dbReference type="AlphaFoldDB" id="X1AYH7"/>
<gene>
    <name evidence="1" type="ORF">S01H4_22573</name>
</gene>
<dbReference type="EMBL" id="BART01010364">
    <property type="protein sequence ID" value="GAG88284.1"/>
    <property type="molecule type" value="Genomic_DNA"/>
</dbReference>
<protein>
    <submittedName>
        <fullName evidence="1">Uncharacterized protein</fullName>
    </submittedName>
</protein>
<feature type="non-terminal residue" evidence="1">
    <location>
        <position position="1"/>
    </location>
</feature>
<proteinExistence type="predicted"/>
<reference evidence="1" key="1">
    <citation type="journal article" date="2014" name="Front. Microbiol.">
        <title>High frequency of phylogenetically diverse reductive dehalogenase-homologous genes in deep subseafloor sedimentary metagenomes.</title>
        <authorList>
            <person name="Kawai M."/>
            <person name="Futagami T."/>
            <person name="Toyoda A."/>
            <person name="Takaki Y."/>
            <person name="Nishi S."/>
            <person name="Hori S."/>
            <person name="Arai W."/>
            <person name="Tsubouchi T."/>
            <person name="Morono Y."/>
            <person name="Uchiyama I."/>
            <person name="Ito T."/>
            <person name="Fujiyama A."/>
            <person name="Inagaki F."/>
            <person name="Takami H."/>
        </authorList>
    </citation>
    <scope>NUCLEOTIDE SEQUENCE</scope>
    <source>
        <strain evidence="1">Expedition CK06-06</strain>
    </source>
</reference>